<keyword evidence="3" id="KW-1185">Reference proteome</keyword>
<sequence length="192" mass="21903">MQIRTQRVVGLQHTFCGTTQRLRQGLQQLQPCRNQRSRSRTQPTGRVFVRRDLEEAAKVLGDRIRSDSGNAEDFFELGVILLRKKLFTQATRNLEKAKKSWEGEEDELAKVHNALGFAYFNMDKSDLAVSEYKRAVQLQPGYVTAWNNLGNAYEKASKIKDAYNAYREALSYAPTNSTAKQRSEALQGKLQL</sequence>
<proteinExistence type="predicted"/>
<dbReference type="PANTHER" id="PTHR44366:SF1">
    <property type="entry name" value="UDP-N-ACETYLGLUCOSAMINE--PEPTIDE N-ACETYLGLUCOSAMINYLTRANSFERASE 110 KDA SUBUNIT"/>
    <property type="match status" value="1"/>
</dbReference>
<gene>
    <name evidence="2" type="ORF">WJX84_000679</name>
</gene>
<evidence type="ECO:0000256" key="1">
    <source>
        <dbReference type="PROSITE-ProRule" id="PRU00339"/>
    </source>
</evidence>
<dbReference type="Proteomes" id="UP001485043">
    <property type="component" value="Unassembled WGS sequence"/>
</dbReference>
<dbReference type="GO" id="GO:0006493">
    <property type="term" value="P:protein O-linked glycosylation"/>
    <property type="evidence" value="ECO:0007669"/>
    <property type="project" value="InterPro"/>
</dbReference>
<protein>
    <submittedName>
        <fullName evidence="2">Uncharacterized protein</fullName>
    </submittedName>
</protein>
<dbReference type="PROSITE" id="PS50293">
    <property type="entry name" value="TPR_REGION"/>
    <property type="match status" value="1"/>
</dbReference>
<evidence type="ECO:0000313" key="3">
    <source>
        <dbReference type="Proteomes" id="UP001485043"/>
    </source>
</evidence>
<feature type="repeat" description="TPR" evidence="1">
    <location>
        <begin position="143"/>
        <end position="176"/>
    </location>
</feature>
<dbReference type="Pfam" id="PF00515">
    <property type="entry name" value="TPR_1"/>
    <property type="match status" value="1"/>
</dbReference>
<comment type="caution">
    <text evidence="2">The sequence shown here is derived from an EMBL/GenBank/DDBJ whole genome shotgun (WGS) entry which is preliminary data.</text>
</comment>
<keyword evidence="1" id="KW-0802">TPR repeat</keyword>
<dbReference type="GO" id="GO:0097363">
    <property type="term" value="F:protein O-acetylglucosaminyltransferase activity"/>
    <property type="evidence" value="ECO:0007669"/>
    <property type="project" value="TreeGrafter"/>
</dbReference>
<dbReference type="SMART" id="SM00028">
    <property type="entry name" value="TPR"/>
    <property type="match status" value="3"/>
</dbReference>
<dbReference type="Pfam" id="PF13181">
    <property type="entry name" value="TPR_8"/>
    <property type="match status" value="1"/>
</dbReference>
<accession>A0AAW1T8C7</accession>
<name>A0AAW1T8C7_9CHLO</name>
<dbReference type="AlphaFoldDB" id="A0AAW1T8C7"/>
<dbReference type="InterPro" id="IPR037919">
    <property type="entry name" value="OGT"/>
</dbReference>
<dbReference type="EMBL" id="JALJOV010000260">
    <property type="protein sequence ID" value="KAK9865312.1"/>
    <property type="molecule type" value="Genomic_DNA"/>
</dbReference>
<organism evidence="2 3">
    <name type="scientific">Apatococcus fuscideae</name>
    <dbReference type="NCBI Taxonomy" id="2026836"/>
    <lineage>
        <taxon>Eukaryota</taxon>
        <taxon>Viridiplantae</taxon>
        <taxon>Chlorophyta</taxon>
        <taxon>core chlorophytes</taxon>
        <taxon>Trebouxiophyceae</taxon>
        <taxon>Chlorellales</taxon>
        <taxon>Chlorellaceae</taxon>
        <taxon>Apatococcus</taxon>
    </lineage>
</organism>
<evidence type="ECO:0000313" key="2">
    <source>
        <dbReference type="EMBL" id="KAK9865312.1"/>
    </source>
</evidence>
<feature type="repeat" description="TPR" evidence="1">
    <location>
        <begin position="109"/>
        <end position="142"/>
    </location>
</feature>
<dbReference type="PANTHER" id="PTHR44366">
    <property type="entry name" value="UDP-N-ACETYLGLUCOSAMINE--PEPTIDE N-ACETYLGLUCOSAMINYLTRANSFERASE 110 KDA SUBUNIT"/>
    <property type="match status" value="1"/>
</dbReference>
<dbReference type="InterPro" id="IPR011990">
    <property type="entry name" value="TPR-like_helical_dom_sf"/>
</dbReference>
<dbReference type="Gene3D" id="1.25.40.10">
    <property type="entry name" value="Tetratricopeptide repeat domain"/>
    <property type="match status" value="1"/>
</dbReference>
<dbReference type="PROSITE" id="PS50005">
    <property type="entry name" value="TPR"/>
    <property type="match status" value="2"/>
</dbReference>
<dbReference type="InterPro" id="IPR019734">
    <property type="entry name" value="TPR_rpt"/>
</dbReference>
<reference evidence="2 3" key="1">
    <citation type="journal article" date="2024" name="Nat. Commun.">
        <title>Phylogenomics reveals the evolutionary origins of lichenization in chlorophyte algae.</title>
        <authorList>
            <person name="Puginier C."/>
            <person name="Libourel C."/>
            <person name="Otte J."/>
            <person name="Skaloud P."/>
            <person name="Haon M."/>
            <person name="Grisel S."/>
            <person name="Petersen M."/>
            <person name="Berrin J.G."/>
            <person name="Delaux P.M."/>
            <person name="Dal Grande F."/>
            <person name="Keller J."/>
        </authorList>
    </citation>
    <scope>NUCLEOTIDE SEQUENCE [LARGE SCALE GENOMIC DNA]</scope>
    <source>
        <strain evidence="2 3">SAG 2523</strain>
    </source>
</reference>
<dbReference type="SUPFAM" id="SSF48452">
    <property type="entry name" value="TPR-like"/>
    <property type="match status" value="1"/>
</dbReference>